<protein>
    <submittedName>
        <fullName evidence="1">Uncharacterized protein</fullName>
    </submittedName>
</protein>
<dbReference type="EMBL" id="AQGS01000023">
    <property type="protein sequence ID" value="EPS45093.1"/>
    <property type="molecule type" value="Genomic_DNA"/>
</dbReference>
<name>S8C044_DACHA</name>
<dbReference type="OMA" id="YRCGYAE"/>
<reference evidence="1 2" key="1">
    <citation type="journal article" date="2013" name="PLoS Genet.">
        <title>Genomic mechanisms accounting for the adaptation to parasitism in nematode-trapping fungi.</title>
        <authorList>
            <person name="Meerupati T."/>
            <person name="Andersson K.M."/>
            <person name="Friman E."/>
            <person name="Kumar D."/>
            <person name="Tunlid A."/>
            <person name="Ahren D."/>
        </authorList>
    </citation>
    <scope>NUCLEOTIDE SEQUENCE [LARGE SCALE GENOMIC DNA]</scope>
    <source>
        <strain evidence="1 2">CBS 200.50</strain>
    </source>
</reference>
<dbReference type="Proteomes" id="UP000015100">
    <property type="component" value="Unassembled WGS sequence"/>
</dbReference>
<organism evidence="1 2">
    <name type="scientific">Dactylellina haptotyla (strain CBS 200.50)</name>
    <name type="common">Nematode-trapping fungus</name>
    <name type="synonym">Monacrosporium haptotylum</name>
    <dbReference type="NCBI Taxonomy" id="1284197"/>
    <lineage>
        <taxon>Eukaryota</taxon>
        <taxon>Fungi</taxon>
        <taxon>Dikarya</taxon>
        <taxon>Ascomycota</taxon>
        <taxon>Pezizomycotina</taxon>
        <taxon>Orbiliomycetes</taxon>
        <taxon>Orbiliales</taxon>
        <taxon>Orbiliaceae</taxon>
        <taxon>Dactylellina</taxon>
    </lineage>
</organism>
<dbReference type="AlphaFoldDB" id="S8C044"/>
<gene>
    <name evidence="1" type="ORF">H072_899</name>
</gene>
<dbReference type="OrthoDB" id="4202165at2759"/>
<dbReference type="HOGENOM" id="CLU_1199549_0_0_1"/>
<comment type="caution">
    <text evidence="1">The sequence shown here is derived from an EMBL/GenBank/DDBJ whole genome shotgun (WGS) entry which is preliminary data.</text>
</comment>
<evidence type="ECO:0000313" key="1">
    <source>
        <dbReference type="EMBL" id="EPS45093.1"/>
    </source>
</evidence>
<keyword evidence="2" id="KW-1185">Reference proteome</keyword>
<evidence type="ECO:0000313" key="2">
    <source>
        <dbReference type="Proteomes" id="UP000015100"/>
    </source>
</evidence>
<sequence>MADLVMKSYAQATNLLLDHGINPIIWGDQALVSWGYPTVICVYDFAIEDSRLEEAMGLLKTHTNFKVVDPSLAAKAKGILGLSGYHLVSEADKKMWPTRMHLLPQSLVHLSSYDTELVKSPFDPNRNLLQPELQQYCISLVKCMEDYSATSANRIPAEHALLALLATAVCKIPNIGGKIWVPEEFIESEEDFQVRQSAAIREIEKWEVAEDDEVYRQKVIKYFLSKSID</sequence>
<proteinExistence type="predicted"/>
<accession>S8C044</accession>
<reference evidence="2" key="2">
    <citation type="submission" date="2013-04" db="EMBL/GenBank/DDBJ databases">
        <title>Genomic mechanisms accounting for the adaptation to parasitism in nematode-trapping fungi.</title>
        <authorList>
            <person name="Ahren D.G."/>
        </authorList>
    </citation>
    <scope>NUCLEOTIDE SEQUENCE [LARGE SCALE GENOMIC DNA]</scope>
    <source>
        <strain evidence="2">CBS 200.50</strain>
    </source>
</reference>